<organism evidence="3">
    <name type="scientific">Leclercia adecarboxylata</name>
    <dbReference type="NCBI Taxonomy" id="83655"/>
    <lineage>
        <taxon>Bacteria</taxon>
        <taxon>Pseudomonadati</taxon>
        <taxon>Pseudomonadota</taxon>
        <taxon>Gammaproteobacteria</taxon>
        <taxon>Enterobacterales</taxon>
        <taxon>Enterobacteriaceae</taxon>
        <taxon>Leclercia</taxon>
    </lineage>
</organism>
<keyword evidence="3" id="KW-0614">Plasmid</keyword>
<proteinExistence type="predicted"/>
<evidence type="ECO:0000313" key="2">
    <source>
        <dbReference type="EMBL" id="MDC6641000.1"/>
    </source>
</evidence>
<dbReference type="RefSeq" id="WP_172693652.1">
    <property type="nucleotide sequence ID" value="NZ_JAIPRI010000020.1"/>
</dbReference>
<dbReference type="AlphaFoldDB" id="A0A482M1C2"/>
<evidence type="ECO:0000256" key="1">
    <source>
        <dbReference type="SAM" id="MobiDB-lite"/>
    </source>
</evidence>
<name>A0A482M1C2_9ENTR</name>
<dbReference type="EMBL" id="JAOURS010000038">
    <property type="protein sequence ID" value="MDC6641000.1"/>
    <property type="molecule type" value="Genomic_DNA"/>
</dbReference>
<reference evidence="2" key="2">
    <citation type="journal article" date="2023" name="Genes Genomics">
        <title>Genomic insights of Leclercia adecarboxylata strains linked to an outbreak in public hospitals in Mexico.</title>
        <authorList>
            <person name="Barrios-Villa E."/>
            <person name="Pacheco-Flores B."/>
            <person name="Lozano-Zarain P."/>
            <person name="Del Campo-Ortega R."/>
            <person name="de Jesus Ascencio-Montiel I."/>
            <person name="Gonzalez-Leon M."/>
            <person name="Camorlinga-Ponce M."/>
            <person name="Gaytan Cervantes F.J."/>
            <person name="Gonzalez Torres C."/>
            <person name="Aguilar E."/>
            <person name="Gonzalez Ibarra J."/>
            <person name="Torres Lopez F.J."/>
            <person name="Rosas-Vargas H."/>
            <person name="Gonzalez-Bonilla C.R."/>
            <person name="Del Carmen Rocha-Gracia R."/>
        </authorList>
    </citation>
    <scope>NUCLEOTIDE SEQUENCE</scope>
    <source>
        <strain evidence="2">Lac40</strain>
    </source>
</reference>
<protein>
    <submittedName>
        <fullName evidence="3">Uncharacterized protein</fullName>
    </submittedName>
</protein>
<accession>A0A482M1C2</accession>
<feature type="compositionally biased region" description="Basic and acidic residues" evidence="1">
    <location>
        <begin position="17"/>
        <end position="27"/>
    </location>
</feature>
<reference evidence="3" key="1">
    <citation type="submission" date="2018-09" db="EMBL/GenBank/DDBJ databases">
        <authorList>
            <person name="Yuan Q."/>
            <person name="Jiang X."/>
            <person name="Jing Y."/>
            <person name="Cheng Q."/>
            <person name="Zhou D."/>
        </authorList>
    </citation>
    <scope>NUCLEOTIDE SEQUENCE</scope>
    <source>
        <strain evidence="3">150707804</strain>
        <plasmid evidence="3">p707804-1FII</plasmid>
    </source>
</reference>
<evidence type="ECO:0000313" key="3">
    <source>
        <dbReference type="EMBL" id="QBQ66649.1"/>
    </source>
</evidence>
<gene>
    <name evidence="2" type="ORF">OEZ79_22500</name>
</gene>
<dbReference type="Proteomes" id="UP001149314">
    <property type="component" value="Unassembled WGS sequence"/>
</dbReference>
<sequence length="171" mass="19386">MRNLRLFFKSLFSSKDGETEDTLKGVEEDSSSPTSTHKELRTELETDMEEFMALKSTNFVGLSDIEVDEIKRKYKERYARKGLDFLLKRLNDSPEAQSLEEAVDIINNAIGELNKTYPLDWSINPSISKSNGSQIVITLISHNLIIDKNGAFRIIDTKNGNNLILSKKSKV</sequence>
<feature type="region of interest" description="Disordered" evidence="1">
    <location>
        <begin position="17"/>
        <end position="38"/>
    </location>
</feature>
<geneLocation type="plasmid" evidence="3">
    <name>p707804-1FII</name>
</geneLocation>
<dbReference type="EMBL" id="MH909330">
    <property type="protein sequence ID" value="QBQ66649.1"/>
    <property type="molecule type" value="Genomic_DNA"/>
</dbReference>